<dbReference type="PANTHER" id="PTHR46354">
    <property type="entry name" value="DOG1 DOMAIN-CONTAINING PROTEIN"/>
    <property type="match status" value="1"/>
</dbReference>
<dbReference type="InterPro" id="IPR025422">
    <property type="entry name" value="TGA_domain"/>
</dbReference>
<dbReference type="PANTHER" id="PTHR46354:SF9">
    <property type="entry name" value="PROTEIN INAPERTURATE POLLEN1"/>
    <property type="match status" value="1"/>
</dbReference>
<reference evidence="2 3" key="1">
    <citation type="journal article" date="2020" name="Mol. Plant">
        <title>The Chromosome-Based Rubber Tree Genome Provides New Insights into Spurge Genome Evolution and Rubber Biosynthesis.</title>
        <authorList>
            <person name="Liu J."/>
            <person name="Shi C."/>
            <person name="Shi C.C."/>
            <person name="Li W."/>
            <person name="Zhang Q.J."/>
            <person name="Zhang Y."/>
            <person name="Li K."/>
            <person name="Lu H.F."/>
            <person name="Shi C."/>
            <person name="Zhu S.T."/>
            <person name="Xiao Z.Y."/>
            <person name="Nan H."/>
            <person name="Yue Y."/>
            <person name="Zhu X.G."/>
            <person name="Wu Y."/>
            <person name="Hong X.N."/>
            <person name="Fan G.Y."/>
            <person name="Tong Y."/>
            <person name="Zhang D."/>
            <person name="Mao C.L."/>
            <person name="Liu Y.L."/>
            <person name="Hao S.J."/>
            <person name="Liu W.Q."/>
            <person name="Lv M.Q."/>
            <person name="Zhang H.B."/>
            <person name="Liu Y."/>
            <person name="Hu-Tang G.R."/>
            <person name="Wang J.P."/>
            <person name="Wang J.H."/>
            <person name="Sun Y.H."/>
            <person name="Ni S.B."/>
            <person name="Chen W.B."/>
            <person name="Zhang X.C."/>
            <person name="Jiao Y.N."/>
            <person name="Eichler E.E."/>
            <person name="Li G.H."/>
            <person name="Liu X."/>
            <person name="Gao L.Z."/>
        </authorList>
    </citation>
    <scope>NUCLEOTIDE SEQUENCE [LARGE SCALE GENOMIC DNA]</scope>
    <source>
        <strain evidence="3">cv. GT1</strain>
        <tissue evidence="2">Leaf</tissue>
    </source>
</reference>
<dbReference type="InterPro" id="IPR051886">
    <property type="entry name" value="Seed_Dev/Stress_Resp_Reg"/>
</dbReference>
<dbReference type="AlphaFoldDB" id="A0A6A6NJZ6"/>
<evidence type="ECO:0000313" key="2">
    <source>
        <dbReference type="EMBL" id="KAF2325524.1"/>
    </source>
</evidence>
<evidence type="ECO:0000259" key="1">
    <source>
        <dbReference type="PROSITE" id="PS51806"/>
    </source>
</evidence>
<dbReference type="Proteomes" id="UP000467840">
    <property type="component" value="Chromosome 5"/>
</dbReference>
<keyword evidence="3" id="KW-1185">Reference proteome</keyword>
<evidence type="ECO:0000313" key="3">
    <source>
        <dbReference type="Proteomes" id="UP000467840"/>
    </source>
</evidence>
<sequence length="281" mass="32491">MLRPFSLFSRSKKPSTIAFKDYYINWFTTLKKTLLPLLHQSLSSPTSPALLSSHINLLLHHFLSYYDSLDLAVTTDSNNLPYLLYPSWRNSLEKPFLFLGDLHPYIFTNLLRSFLDKENNYDDDFENGVRPWQAMMAWKDPSKSLIIKIGQIERGLRLMVPDLVDRIKRAQAGFVRRVAEDWVIYQGNKEKIEVDGAMKVEMEELASVFKDANRLRRSIISEIVGALSTYQGALFLEALAKFLIGFKDPTFLREFERCKAPIKPYLRLGNLAGRRTLVFSN</sequence>
<gene>
    <name evidence="2" type="ORF">GH714_029834</name>
</gene>
<dbReference type="EMBL" id="JAAGAX010000001">
    <property type="protein sequence ID" value="KAF2325524.1"/>
    <property type="molecule type" value="Genomic_DNA"/>
</dbReference>
<proteinExistence type="predicted"/>
<dbReference type="Pfam" id="PF14144">
    <property type="entry name" value="DOG1"/>
    <property type="match status" value="1"/>
</dbReference>
<feature type="domain" description="DOG1" evidence="1">
    <location>
        <begin position="16"/>
        <end position="256"/>
    </location>
</feature>
<dbReference type="PROSITE" id="PS51806">
    <property type="entry name" value="DOG1"/>
    <property type="match status" value="1"/>
</dbReference>
<protein>
    <recommendedName>
        <fullName evidence="1">DOG1 domain-containing protein</fullName>
    </recommendedName>
</protein>
<dbReference type="GO" id="GO:0043565">
    <property type="term" value="F:sequence-specific DNA binding"/>
    <property type="evidence" value="ECO:0007669"/>
    <property type="project" value="InterPro"/>
</dbReference>
<dbReference type="GO" id="GO:0006351">
    <property type="term" value="P:DNA-templated transcription"/>
    <property type="evidence" value="ECO:0007669"/>
    <property type="project" value="InterPro"/>
</dbReference>
<organism evidence="2 3">
    <name type="scientific">Hevea brasiliensis</name>
    <name type="common">Para rubber tree</name>
    <name type="synonym">Siphonia brasiliensis</name>
    <dbReference type="NCBI Taxonomy" id="3981"/>
    <lineage>
        <taxon>Eukaryota</taxon>
        <taxon>Viridiplantae</taxon>
        <taxon>Streptophyta</taxon>
        <taxon>Embryophyta</taxon>
        <taxon>Tracheophyta</taxon>
        <taxon>Spermatophyta</taxon>
        <taxon>Magnoliopsida</taxon>
        <taxon>eudicotyledons</taxon>
        <taxon>Gunneridae</taxon>
        <taxon>Pentapetalae</taxon>
        <taxon>rosids</taxon>
        <taxon>fabids</taxon>
        <taxon>Malpighiales</taxon>
        <taxon>Euphorbiaceae</taxon>
        <taxon>Crotonoideae</taxon>
        <taxon>Micrandreae</taxon>
        <taxon>Hevea</taxon>
    </lineage>
</organism>
<name>A0A6A6NJZ6_HEVBR</name>
<comment type="caution">
    <text evidence="2">The sequence shown here is derived from an EMBL/GenBank/DDBJ whole genome shotgun (WGS) entry which is preliminary data.</text>
</comment>
<accession>A0A6A6NJZ6</accession>